<evidence type="ECO:0000259" key="4">
    <source>
        <dbReference type="SMART" id="SM00642"/>
    </source>
</evidence>
<dbReference type="CDD" id="cd11333">
    <property type="entry name" value="AmyAc_SI_OligoGlu_DGase"/>
    <property type="match status" value="1"/>
</dbReference>
<feature type="domain" description="Glycosyl hydrolase family 13 catalytic" evidence="4">
    <location>
        <begin position="18"/>
        <end position="426"/>
    </location>
</feature>
<dbReference type="InterPro" id="IPR006047">
    <property type="entry name" value="GH13_cat_dom"/>
</dbReference>
<dbReference type="SMART" id="SM00642">
    <property type="entry name" value="Aamy"/>
    <property type="match status" value="1"/>
</dbReference>
<dbReference type="InterPro" id="IPR013780">
    <property type="entry name" value="Glyco_hydro_b"/>
</dbReference>
<comment type="similarity">
    <text evidence="1">Belongs to the glycosyl hydrolase 13 family.</text>
</comment>
<dbReference type="PANTHER" id="PTHR10357:SF179">
    <property type="entry name" value="NEUTRAL AND BASIC AMINO ACID TRANSPORT PROTEIN RBAT"/>
    <property type="match status" value="1"/>
</dbReference>
<dbReference type="AlphaFoldDB" id="A0A5N1GI92"/>
<keyword evidence="2 5" id="KW-0378">Hydrolase</keyword>
<dbReference type="FunFam" id="3.90.400.10:FF:000002">
    <property type="entry name" value="Sucrose isomerase"/>
    <property type="match status" value="1"/>
</dbReference>
<dbReference type="Gene3D" id="3.20.20.80">
    <property type="entry name" value="Glycosidases"/>
    <property type="match status" value="1"/>
</dbReference>
<name>A0A5N1GI92_9LACT</name>
<dbReference type="PANTHER" id="PTHR10357">
    <property type="entry name" value="ALPHA-AMYLASE FAMILY MEMBER"/>
    <property type="match status" value="1"/>
</dbReference>
<protein>
    <submittedName>
        <fullName evidence="5">Glucohydrolase</fullName>
    </submittedName>
</protein>
<dbReference type="GO" id="GO:0009313">
    <property type="term" value="P:oligosaccharide catabolic process"/>
    <property type="evidence" value="ECO:0007669"/>
    <property type="project" value="TreeGrafter"/>
</dbReference>
<dbReference type="SUPFAM" id="SSF51445">
    <property type="entry name" value="(Trans)glycosidases"/>
    <property type="match status" value="1"/>
</dbReference>
<evidence type="ECO:0000256" key="1">
    <source>
        <dbReference type="ARBA" id="ARBA00008061"/>
    </source>
</evidence>
<keyword evidence="3" id="KW-0326">Glycosidase</keyword>
<dbReference type="GO" id="GO:0004556">
    <property type="term" value="F:alpha-amylase activity"/>
    <property type="evidence" value="ECO:0007669"/>
    <property type="project" value="TreeGrafter"/>
</dbReference>
<organism evidence="5 6">
    <name type="scientific">Aerococcus sanguinicola</name>
    <dbReference type="NCBI Taxonomy" id="119206"/>
    <lineage>
        <taxon>Bacteria</taxon>
        <taxon>Bacillati</taxon>
        <taxon>Bacillota</taxon>
        <taxon>Bacilli</taxon>
        <taxon>Lactobacillales</taxon>
        <taxon>Aerococcaceae</taxon>
        <taxon>Aerococcus</taxon>
    </lineage>
</organism>
<dbReference type="EMBL" id="VYWO01000006">
    <property type="protein sequence ID" value="KAA9300134.1"/>
    <property type="molecule type" value="Genomic_DNA"/>
</dbReference>
<dbReference type="OrthoDB" id="9805159at2"/>
<dbReference type="Pfam" id="PF00128">
    <property type="entry name" value="Alpha-amylase"/>
    <property type="match status" value="1"/>
</dbReference>
<comment type="caution">
    <text evidence="5">The sequence shown here is derived from an EMBL/GenBank/DDBJ whole genome shotgun (WGS) entry which is preliminary data.</text>
</comment>
<accession>A0A5N1GI92</accession>
<dbReference type="InterPro" id="IPR045857">
    <property type="entry name" value="O16G_dom_2"/>
</dbReference>
<dbReference type="SUPFAM" id="SSF51011">
    <property type="entry name" value="Glycosyl hydrolase domain"/>
    <property type="match status" value="1"/>
</dbReference>
<sequence>MLTQNLSKDWWKEEVVYQIYPQSFKDSNNDGIGDLNGIREKLPYLKDLGITCLWISPIFTSPLADNGYDIADYEGINPIFGSMADLDNLIQEAKDLDIKIILDLVVNHSSDEHPWFQEALKAPESPYRDFYIFKQGTNGQAPNNWRSIFGGSAWAAVEGEDNTYYLHTFHKKQPDLNWENPDLRQAIYDMINRWLDKGIAGFRIDSITFIKKDQDYQSLPADGADNLSNIKHKTRNRPGIADFLKELNQQTFQRYNVMTVGEAPGVPYEDFDQYIGPDGYFNMIFDFSYADIDVENGSEWFRQSQWDYDDYIAAVKASQYALQDAGWAANFIENHDQPRALSKLIKDPNYQNEIGATALACSYFFLRGTPFIYQGQELGLRNVSWENIETYDDISSHDNYQRALLEGYRPEEAIRFVQKRSRDNGRTPFPWDNSQYGGFSDHEPWLAMADEYPTINAMHNPVRAFYQKLIDLRQASELKDLLIYGDIDFIDNLPSQVMAYQRRLDDQEVSVVINFNSHSVRIPSLYNSYQILINNLDQSINKKNDQLELAPMQAVVIQKGGN</sequence>
<proteinExistence type="inferred from homology"/>
<dbReference type="FunFam" id="3.20.20.80:FF:000064">
    <property type="entry name" value="Oligo-1,6-glucosidase"/>
    <property type="match status" value="1"/>
</dbReference>
<dbReference type="RefSeq" id="WP_070431594.1">
    <property type="nucleotide sequence ID" value="NZ_VYWO01000006.1"/>
</dbReference>
<reference evidence="5 6" key="1">
    <citation type="submission" date="2019-09" db="EMBL/GenBank/DDBJ databases">
        <title>Draft genome sequence assemblies of isolates from the urinary tract.</title>
        <authorList>
            <person name="Mores C.R."/>
            <person name="Putonti C."/>
            <person name="Wolfe A.J."/>
        </authorList>
    </citation>
    <scope>NUCLEOTIDE SEQUENCE [LARGE SCALE GENOMIC DNA]</scope>
    <source>
        <strain evidence="5 6">UMB623</strain>
    </source>
</reference>
<dbReference type="Proteomes" id="UP000327148">
    <property type="component" value="Unassembled WGS sequence"/>
</dbReference>
<dbReference type="Gene3D" id="3.90.400.10">
    <property type="entry name" value="Oligo-1,6-glucosidase, Domain 2"/>
    <property type="match status" value="1"/>
</dbReference>
<dbReference type="Gene3D" id="2.60.40.1180">
    <property type="entry name" value="Golgi alpha-mannosidase II"/>
    <property type="match status" value="1"/>
</dbReference>
<evidence type="ECO:0000313" key="6">
    <source>
        <dbReference type="Proteomes" id="UP000327148"/>
    </source>
</evidence>
<dbReference type="InterPro" id="IPR017853">
    <property type="entry name" value="GH"/>
</dbReference>
<evidence type="ECO:0000256" key="3">
    <source>
        <dbReference type="ARBA" id="ARBA00023295"/>
    </source>
</evidence>
<evidence type="ECO:0000313" key="5">
    <source>
        <dbReference type="EMBL" id="KAA9300134.1"/>
    </source>
</evidence>
<evidence type="ECO:0000256" key="2">
    <source>
        <dbReference type="ARBA" id="ARBA00022801"/>
    </source>
</evidence>
<gene>
    <name evidence="5" type="ORF">F6I03_08215</name>
</gene>